<evidence type="ECO:0008006" key="4">
    <source>
        <dbReference type="Google" id="ProtNLM"/>
    </source>
</evidence>
<feature type="region of interest" description="Disordered" evidence="1">
    <location>
        <begin position="1"/>
        <end position="45"/>
    </location>
</feature>
<dbReference type="PANTHER" id="PTHR33193:SF13">
    <property type="entry name" value="EXPRESSED PROTEIN"/>
    <property type="match status" value="1"/>
</dbReference>
<organism evidence="2 3">
    <name type="scientific">Rubroshorea leprosula</name>
    <dbReference type="NCBI Taxonomy" id="152421"/>
    <lineage>
        <taxon>Eukaryota</taxon>
        <taxon>Viridiplantae</taxon>
        <taxon>Streptophyta</taxon>
        <taxon>Embryophyta</taxon>
        <taxon>Tracheophyta</taxon>
        <taxon>Spermatophyta</taxon>
        <taxon>Magnoliopsida</taxon>
        <taxon>eudicotyledons</taxon>
        <taxon>Gunneridae</taxon>
        <taxon>Pentapetalae</taxon>
        <taxon>rosids</taxon>
        <taxon>malvids</taxon>
        <taxon>Malvales</taxon>
        <taxon>Dipterocarpaceae</taxon>
        <taxon>Rubroshorea</taxon>
    </lineage>
</organism>
<comment type="caution">
    <text evidence="2">The sequence shown here is derived from an EMBL/GenBank/DDBJ whole genome shotgun (WGS) entry which is preliminary data.</text>
</comment>
<protein>
    <recommendedName>
        <fullName evidence="4">DUF3511 domain protein</fullName>
    </recommendedName>
</protein>
<dbReference type="AlphaFoldDB" id="A0AAV5JJG3"/>
<dbReference type="EMBL" id="BPVZ01000037">
    <property type="protein sequence ID" value="GKV12643.1"/>
    <property type="molecule type" value="Genomic_DNA"/>
</dbReference>
<keyword evidence="3" id="KW-1185">Reference proteome</keyword>
<reference evidence="2 3" key="1">
    <citation type="journal article" date="2021" name="Commun. Biol.">
        <title>The genome of Shorea leprosula (Dipterocarpaceae) highlights the ecological relevance of drought in aseasonal tropical rainforests.</title>
        <authorList>
            <person name="Ng K.K.S."/>
            <person name="Kobayashi M.J."/>
            <person name="Fawcett J.A."/>
            <person name="Hatakeyama M."/>
            <person name="Paape T."/>
            <person name="Ng C.H."/>
            <person name="Ang C.C."/>
            <person name="Tnah L.H."/>
            <person name="Lee C.T."/>
            <person name="Nishiyama T."/>
            <person name="Sese J."/>
            <person name="O'Brien M.J."/>
            <person name="Copetti D."/>
            <person name="Mohd Noor M.I."/>
            <person name="Ong R.C."/>
            <person name="Putra M."/>
            <person name="Sireger I.Z."/>
            <person name="Indrioko S."/>
            <person name="Kosugi Y."/>
            <person name="Izuno A."/>
            <person name="Isagi Y."/>
            <person name="Lee S.L."/>
            <person name="Shimizu K.K."/>
        </authorList>
    </citation>
    <scope>NUCLEOTIDE SEQUENCE [LARGE SCALE GENOMIC DNA]</scope>
    <source>
        <strain evidence="2">214</strain>
    </source>
</reference>
<evidence type="ECO:0000313" key="2">
    <source>
        <dbReference type="EMBL" id="GKV12643.1"/>
    </source>
</evidence>
<evidence type="ECO:0000313" key="3">
    <source>
        <dbReference type="Proteomes" id="UP001054252"/>
    </source>
</evidence>
<accession>A0AAV5JJG3</accession>
<dbReference type="PANTHER" id="PTHR33193">
    <property type="entry name" value="DOMAIN PROTEIN, PUTATIVE (DUF3511)-RELATED"/>
    <property type="match status" value="1"/>
</dbReference>
<proteinExistence type="predicted"/>
<dbReference type="InterPro" id="IPR021899">
    <property type="entry name" value="DUF3511"/>
</dbReference>
<feature type="compositionally biased region" description="Polar residues" evidence="1">
    <location>
        <begin position="14"/>
        <end position="35"/>
    </location>
</feature>
<name>A0AAV5JJG3_9ROSI</name>
<evidence type="ECO:0000256" key="1">
    <source>
        <dbReference type="SAM" id="MobiDB-lite"/>
    </source>
</evidence>
<dbReference type="Pfam" id="PF12023">
    <property type="entry name" value="DUF3511"/>
    <property type="match status" value="1"/>
</dbReference>
<dbReference type="Proteomes" id="UP001054252">
    <property type="component" value="Unassembled WGS sequence"/>
</dbReference>
<gene>
    <name evidence="2" type="ORF">SLEP1_g23765</name>
</gene>
<sequence>MSGKISSVGGPNQIHATRSSNAPSVPARTSWSSQGVPKPCGFSDSEMKKKRSIAKYKVYIVKGKVKASLRKGLHWIKNKCSQIAHGY</sequence>